<reference evidence="1 2" key="1">
    <citation type="submission" date="2020-04" db="EMBL/GenBank/DDBJ databases">
        <title>Arthrobacter sp. nov.</title>
        <authorList>
            <person name="Liu S."/>
        </authorList>
    </citation>
    <scope>NUCLEOTIDE SEQUENCE [LARGE SCALE GENOMIC DNA]</scope>
    <source>
        <strain evidence="1 2">E918</strain>
    </source>
</reference>
<dbReference type="AlphaFoldDB" id="A0A7X6QMA4"/>
<keyword evidence="2" id="KW-1185">Reference proteome</keyword>
<evidence type="ECO:0008006" key="3">
    <source>
        <dbReference type="Google" id="ProtNLM"/>
    </source>
</evidence>
<accession>A0A7X6QMA4</accession>
<proteinExistence type="predicted"/>
<name>A0A7X6QMA4_9MICC</name>
<protein>
    <recommendedName>
        <fullName evidence="3">DUF1918 domain-containing protein</fullName>
    </recommendedName>
</protein>
<organism evidence="1 2">
    <name type="scientific">Arthrobacter mobilis</name>
    <dbReference type="NCBI Taxonomy" id="2724944"/>
    <lineage>
        <taxon>Bacteria</taxon>
        <taxon>Bacillati</taxon>
        <taxon>Actinomycetota</taxon>
        <taxon>Actinomycetes</taxon>
        <taxon>Micrococcales</taxon>
        <taxon>Micrococcaceae</taxon>
        <taxon>Arthrobacter</taxon>
    </lineage>
</organism>
<dbReference type="EMBL" id="JAAZSQ010000027">
    <property type="protein sequence ID" value="NKX56581.1"/>
    <property type="molecule type" value="Genomic_DNA"/>
</dbReference>
<evidence type="ECO:0000313" key="2">
    <source>
        <dbReference type="Proteomes" id="UP000544090"/>
    </source>
</evidence>
<evidence type="ECO:0000313" key="1">
    <source>
        <dbReference type="EMBL" id="NKX56581.1"/>
    </source>
</evidence>
<comment type="caution">
    <text evidence="1">The sequence shown here is derived from an EMBL/GenBank/DDBJ whole genome shotgun (WGS) entry which is preliminary data.</text>
</comment>
<dbReference type="Proteomes" id="UP000544090">
    <property type="component" value="Unassembled WGS sequence"/>
</dbReference>
<dbReference type="RefSeq" id="WP_168488959.1">
    <property type="nucleotide sequence ID" value="NZ_JAAZSQ010000027.1"/>
</dbReference>
<sequence>MTNNTGSALDAAALGPGDHVEVHGNGHIRYSGYIEDTMPQLNIVWIRELRTGERRMLFTDECRIFRDGT</sequence>
<gene>
    <name evidence="1" type="ORF">HGG74_19040</name>
</gene>